<protein>
    <submittedName>
        <fullName evidence="1">Uncharacterized protein</fullName>
    </submittedName>
</protein>
<accession>A0A0H5Q1E7</accession>
<name>A0A0H5Q1E7_9ZZZZ</name>
<sequence length="185" mass="19960">MAPLPINLTARLWIDYVISTQGAQHTFMVRYDPAVTTLTSTMSAVESLLDFISGQLANGWRVLGARKADPGSDFSLPVELSTGLAAVLGTAGALPAAYIPRETRLVGRSQTTGRRVSLSLYGYRPDQPANFRWGPGEVAITNSAVISLLNAAPGIFLAVDGTKATFYPYANVQYNSYWESRARVS</sequence>
<reference evidence="1" key="1">
    <citation type="submission" date="2015-06" db="EMBL/GenBank/DDBJ databases">
        <authorList>
            <person name="Joergensen T."/>
        </authorList>
    </citation>
    <scope>NUCLEOTIDE SEQUENCE</scope>
    <source>
        <strain evidence="1">RGRH0564</strain>
    </source>
</reference>
<dbReference type="AlphaFoldDB" id="A0A0H5Q1E7"/>
<reference evidence="1" key="2">
    <citation type="submission" date="2015-07" db="EMBL/GenBank/DDBJ databases">
        <title>Plasmids, circular viruses and viroids from rat gut.</title>
        <authorList>
            <person name="Jorgensen T.J."/>
            <person name="Hansen M.A."/>
            <person name="Xu Z."/>
            <person name="Tabak M.A."/>
            <person name="Sorensen S.J."/>
            <person name="Hansen L.H."/>
        </authorList>
    </citation>
    <scope>NUCLEOTIDE SEQUENCE</scope>
    <source>
        <strain evidence="1">RGRH0564</strain>
    </source>
</reference>
<dbReference type="EMBL" id="LN853196">
    <property type="protein sequence ID" value="CRY95249.1"/>
    <property type="molecule type" value="Genomic_DNA"/>
</dbReference>
<organism evidence="1">
    <name type="scientific">uncultured prokaryote</name>
    <dbReference type="NCBI Taxonomy" id="198431"/>
    <lineage>
        <taxon>unclassified sequences</taxon>
        <taxon>environmental samples</taxon>
    </lineage>
</organism>
<proteinExistence type="predicted"/>
<evidence type="ECO:0000313" key="1">
    <source>
        <dbReference type="EMBL" id="CRY95249.1"/>
    </source>
</evidence>